<protein>
    <submittedName>
        <fullName evidence="2">Uncharacterized protein</fullName>
    </submittedName>
</protein>
<dbReference type="Proteomes" id="UP001151760">
    <property type="component" value="Unassembled WGS sequence"/>
</dbReference>
<name>A0ABQ5FQ82_9ASTR</name>
<proteinExistence type="predicted"/>
<evidence type="ECO:0000256" key="1">
    <source>
        <dbReference type="SAM" id="MobiDB-lite"/>
    </source>
</evidence>
<organism evidence="2 3">
    <name type="scientific">Tanacetum coccineum</name>
    <dbReference type="NCBI Taxonomy" id="301880"/>
    <lineage>
        <taxon>Eukaryota</taxon>
        <taxon>Viridiplantae</taxon>
        <taxon>Streptophyta</taxon>
        <taxon>Embryophyta</taxon>
        <taxon>Tracheophyta</taxon>
        <taxon>Spermatophyta</taxon>
        <taxon>Magnoliopsida</taxon>
        <taxon>eudicotyledons</taxon>
        <taxon>Gunneridae</taxon>
        <taxon>Pentapetalae</taxon>
        <taxon>asterids</taxon>
        <taxon>campanulids</taxon>
        <taxon>Asterales</taxon>
        <taxon>Asteraceae</taxon>
        <taxon>Asteroideae</taxon>
        <taxon>Anthemideae</taxon>
        <taxon>Anthemidinae</taxon>
        <taxon>Tanacetum</taxon>
    </lineage>
</organism>
<evidence type="ECO:0000313" key="2">
    <source>
        <dbReference type="EMBL" id="GJT65304.1"/>
    </source>
</evidence>
<feature type="region of interest" description="Disordered" evidence="1">
    <location>
        <begin position="81"/>
        <end position="100"/>
    </location>
</feature>
<comment type="caution">
    <text evidence="2">The sequence shown here is derived from an EMBL/GenBank/DDBJ whole genome shotgun (WGS) entry which is preliminary data.</text>
</comment>
<reference evidence="2" key="2">
    <citation type="submission" date="2022-01" db="EMBL/GenBank/DDBJ databases">
        <authorList>
            <person name="Yamashiro T."/>
            <person name="Shiraishi A."/>
            <person name="Satake H."/>
            <person name="Nakayama K."/>
        </authorList>
    </citation>
    <scope>NUCLEOTIDE SEQUENCE</scope>
</reference>
<dbReference type="EMBL" id="BQNB010017621">
    <property type="protein sequence ID" value="GJT65304.1"/>
    <property type="molecule type" value="Genomic_DNA"/>
</dbReference>
<keyword evidence="3" id="KW-1185">Reference proteome</keyword>
<gene>
    <name evidence="2" type="ORF">Tco_1016784</name>
</gene>
<accession>A0ABQ5FQ82</accession>
<sequence>MAFSVISISSDSLEESVRTSTTRVILFGTIPTTIPSTTPTVDLPVIHDDTPLIPSDTPTISPIVPTIPHIAPTIHYTSPFICTDSSDSDTSERPPSQDPYEVTIARWRSRVAACSSPPIR</sequence>
<reference evidence="2" key="1">
    <citation type="journal article" date="2022" name="Int. J. Mol. Sci.">
        <title>Draft Genome of Tanacetum Coccineum: Genomic Comparison of Closely Related Tanacetum-Family Plants.</title>
        <authorList>
            <person name="Yamashiro T."/>
            <person name="Shiraishi A."/>
            <person name="Nakayama K."/>
            <person name="Satake H."/>
        </authorList>
    </citation>
    <scope>NUCLEOTIDE SEQUENCE</scope>
</reference>
<evidence type="ECO:0000313" key="3">
    <source>
        <dbReference type="Proteomes" id="UP001151760"/>
    </source>
</evidence>